<protein>
    <submittedName>
        <fullName evidence="2">DNA-directed RNA polymerase</fullName>
    </submittedName>
</protein>
<organism evidence="1 2">
    <name type="scientific">Rhabditophanes sp. KR3021</name>
    <dbReference type="NCBI Taxonomy" id="114890"/>
    <lineage>
        <taxon>Eukaryota</taxon>
        <taxon>Metazoa</taxon>
        <taxon>Ecdysozoa</taxon>
        <taxon>Nematoda</taxon>
        <taxon>Chromadorea</taxon>
        <taxon>Rhabditida</taxon>
        <taxon>Tylenchina</taxon>
        <taxon>Panagrolaimomorpha</taxon>
        <taxon>Strongyloidoidea</taxon>
        <taxon>Alloionematidae</taxon>
        <taxon>Rhabditophanes</taxon>
    </lineage>
</organism>
<evidence type="ECO:0000313" key="1">
    <source>
        <dbReference type="Proteomes" id="UP000095286"/>
    </source>
</evidence>
<dbReference type="Proteomes" id="UP000095286">
    <property type="component" value="Unplaced"/>
</dbReference>
<dbReference type="WBParaSite" id="RSKR_0000930300.1">
    <property type="protein sequence ID" value="RSKR_0000930300.1"/>
    <property type="gene ID" value="RSKR_0000930300"/>
</dbReference>
<accession>A0AC35U9R0</accession>
<evidence type="ECO:0000313" key="2">
    <source>
        <dbReference type="WBParaSite" id="RSKR_0000930300.1"/>
    </source>
</evidence>
<sequence>MIIKGADGRKAWLELSNFVLPKGGRKLTFVSKKRPNDYTAKNGPVKSKFAAYMSDQLSKEFSLLGKERNKMTSRITTQCYLMKCHADGDYMGIIKSLLQYKVDRFSKPFQAKDDVYGVGLLMVRRIFMDLTDQTQKFKLFFNATATLMGEVPFNKNTNTEISYVLLVDSFDKWLQGQPDSLGNKGKMVSTVDSYKDIVRLKNIDGTRFLGTRLFNETQIEEAKKLTLIYNPNPRVRKSKLVEDKSRYGNDLNLLKDINEPVKEASFIPLQSSQYQSKETLMNLFDQQLQTELTSFIRVSNFTRNSTEQMNAEEYIKTLNWEPLICENFKKRFAKLQNAVVKNFLSMLKAEEVAFLIHEEILKVLSEGMHLIHYNAFEREITESILKLAHNKFVTSTLGDCSSTLEKVYSDYVEYFIDEKLRRQYRPREYWIKCCDLNKITPEYALPFTDIDKSDLQKGLSTFLSQLIFDSCQISKDRLLRSRLTSQNATTINQAKSKFIPIFGIQTVNTPEESAILEDDDYRMNVDRFLSINKDFMRILDKFQFEFLVFPTSNTMPMIIPPKPWLDYGNGGPSLNYNYEIIRNKYEFDQVDICKETKKRIKSKEQGRGVWDALNELSMMPWRINKPVLDIMMTIFKNDCMDPGNEKYLDNLAFPLHMDAINIPSIEDILDPVKLEEKTISKHEFSLYYKMRDQLEQKKAQANSLTCWLLYRLAMANHFRDQILYFPHNMDFRGRVYPTSPYLSHMGDDVSRSLLVFAQGRPLGEKGLEWLKLHCINLTGLLKKESIDKRLQYVEEILENSIIESATNPLTGTKWWMTSEEPWQTLTACIEIKNALSCSDPTTFISHMPIHQDGSCNGLQHYAALGRDKQGGEEVNLLPSPKPADIYSGVAARVDIKRKAEESSEVDATKETALKLRHHIPQNLPRKLLKQTVMTTVYGVTEFGATLQIQKQLKAMGIPFDVQKELATYLMRHAFSSLSEAFSTSMALKEWFRQCAQAISQSHRSVEWITPLGLPVTQPYLKIDRIGGKVCHLPMMSKQVNAFPPNYVHSLDSSHMMLTALACSSRNITFAAVHDCFWTHAGTVDEMNTITREQFIKLHSEPLIENLSQHFKGLYLGEGALHMSTPQKGKLEGLFNKRIEKGQLDINQIMGSIYFFS</sequence>
<proteinExistence type="predicted"/>
<reference evidence="2" key="1">
    <citation type="submission" date="2016-11" db="UniProtKB">
        <authorList>
            <consortium name="WormBaseParasite"/>
        </authorList>
    </citation>
    <scope>IDENTIFICATION</scope>
    <source>
        <strain evidence="2">KR3021</strain>
    </source>
</reference>
<name>A0AC35U9R0_9BILA</name>